<evidence type="ECO:0000313" key="12">
    <source>
        <dbReference type="EMBL" id="KIM54469.1"/>
    </source>
</evidence>
<dbReference type="EMBL" id="KN822154">
    <property type="protein sequence ID" value="KIM54469.1"/>
    <property type="molecule type" value="Genomic_DNA"/>
</dbReference>
<dbReference type="InterPro" id="IPR050134">
    <property type="entry name" value="NAD-dep_sirtuin_deacylases"/>
</dbReference>
<evidence type="ECO:0000256" key="2">
    <source>
        <dbReference type="ARBA" id="ARBA00004173"/>
    </source>
</evidence>
<dbReference type="PANTHER" id="PTHR11085:SF6">
    <property type="entry name" value="NAD-DEPENDENT PROTEIN DEACETYLASE SIRTUIN-2"/>
    <property type="match status" value="1"/>
</dbReference>
<evidence type="ECO:0000256" key="7">
    <source>
        <dbReference type="ARBA" id="ARBA00023027"/>
    </source>
</evidence>
<feature type="region of interest" description="Disordered" evidence="10">
    <location>
        <begin position="276"/>
        <end position="355"/>
    </location>
</feature>
<proteinExistence type="inferred from homology"/>
<evidence type="ECO:0000313" key="13">
    <source>
        <dbReference type="Proteomes" id="UP000053989"/>
    </source>
</evidence>
<evidence type="ECO:0000256" key="3">
    <source>
        <dbReference type="ARBA" id="ARBA00006924"/>
    </source>
</evidence>
<feature type="active site" description="Proton acceptor" evidence="9">
    <location>
        <position position="127"/>
    </location>
</feature>
<dbReference type="GO" id="GO:0017136">
    <property type="term" value="F:histone deacetylase activity, NAD-dependent"/>
    <property type="evidence" value="ECO:0007669"/>
    <property type="project" value="TreeGrafter"/>
</dbReference>
<evidence type="ECO:0000256" key="6">
    <source>
        <dbReference type="ARBA" id="ARBA00022833"/>
    </source>
</evidence>
<feature type="binding site" evidence="9">
    <location>
        <position position="135"/>
    </location>
    <ligand>
        <name>Zn(2+)</name>
        <dbReference type="ChEBI" id="CHEBI:29105"/>
    </ligand>
</feature>
<sequence>MSHTPTRSTPSPKSDPKPKLIPGNDLKSLATYMKSERCRNVFLMANLARLNLPYPEAVFQIDFFRRNPVPFYTLARELYPGRFTPTLTHTFISLLNTHSLLHTCFTQNIDTLERLAGVPEDKIIEAHGSFASQRCIDCKTPFDSGKMKRAVERGEIPRCERRKCGGLVKPDIVFFGESLPKEFHSSILSLHQADLLIVIGTSLTVHPFASLVDFVPETCPRVLINLVDVGEFDRKDDMVFLGRCDNVVRELCRELGWEEELEKKWKGSRGGWDLTGIREKERKGTGKAGKEDPLDTITKDMEKALAFSEGDASAKANHGRSKAEEDEHQVGSSDLAKEASVDGKQEEDSRSGEKL</sequence>
<dbReference type="HOGENOM" id="CLU_023643_0_0_1"/>
<dbReference type="GO" id="GO:0005634">
    <property type="term" value="C:nucleus"/>
    <property type="evidence" value="ECO:0007669"/>
    <property type="project" value="TreeGrafter"/>
</dbReference>
<evidence type="ECO:0000256" key="9">
    <source>
        <dbReference type="PROSITE-ProRule" id="PRU00236"/>
    </source>
</evidence>
<dbReference type="Pfam" id="PF02146">
    <property type="entry name" value="SIR2"/>
    <property type="match status" value="1"/>
</dbReference>
<keyword evidence="7" id="KW-0520">NAD</keyword>
<dbReference type="InterPro" id="IPR026590">
    <property type="entry name" value="Ssirtuin_cat_dom"/>
</dbReference>
<feature type="binding site" evidence="9">
    <location>
        <position position="138"/>
    </location>
    <ligand>
        <name>Zn(2+)</name>
        <dbReference type="ChEBI" id="CHEBI:29105"/>
    </ligand>
</feature>
<evidence type="ECO:0000256" key="4">
    <source>
        <dbReference type="ARBA" id="ARBA00022679"/>
    </source>
</evidence>
<feature type="region of interest" description="Disordered" evidence="10">
    <location>
        <begin position="1"/>
        <end position="23"/>
    </location>
</feature>
<dbReference type="PROSITE" id="PS50305">
    <property type="entry name" value="SIRTUIN"/>
    <property type="match status" value="1"/>
</dbReference>
<dbReference type="GO" id="GO:0005739">
    <property type="term" value="C:mitochondrion"/>
    <property type="evidence" value="ECO:0007669"/>
    <property type="project" value="UniProtKB-SubCell"/>
</dbReference>
<feature type="domain" description="Deacetylase sirtuin-type" evidence="11">
    <location>
        <begin position="1"/>
        <end position="258"/>
    </location>
</feature>
<accession>A0A0C3DDI9</accession>
<dbReference type="PANTHER" id="PTHR11085">
    <property type="entry name" value="NAD-DEPENDENT PROTEIN DEACYLASE SIRTUIN-5, MITOCHONDRIAL-RELATED"/>
    <property type="match status" value="1"/>
</dbReference>
<dbReference type="InterPro" id="IPR026591">
    <property type="entry name" value="Sirtuin_cat_small_dom_sf"/>
</dbReference>
<evidence type="ECO:0000256" key="5">
    <source>
        <dbReference type="ARBA" id="ARBA00022723"/>
    </source>
</evidence>
<keyword evidence="5 9" id="KW-0479">Metal-binding</keyword>
<feature type="binding site" evidence="9">
    <location>
        <position position="159"/>
    </location>
    <ligand>
        <name>Zn(2+)</name>
        <dbReference type="ChEBI" id="CHEBI:29105"/>
    </ligand>
</feature>
<dbReference type="STRING" id="1036808.A0A0C3DDI9"/>
<evidence type="ECO:0000256" key="10">
    <source>
        <dbReference type="SAM" id="MobiDB-lite"/>
    </source>
</evidence>
<comment type="similarity">
    <text evidence="3">Belongs to the sirtuin family. Class I subfamily.</text>
</comment>
<keyword evidence="4" id="KW-0808">Transferase</keyword>
<dbReference type="Gene3D" id="3.40.50.1220">
    <property type="entry name" value="TPP-binding domain"/>
    <property type="match status" value="1"/>
</dbReference>
<comment type="cofactor">
    <cofactor evidence="1">
        <name>Zn(2+)</name>
        <dbReference type="ChEBI" id="CHEBI:29105"/>
    </cofactor>
</comment>
<feature type="compositionally biased region" description="Low complexity" evidence="10">
    <location>
        <begin position="1"/>
        <end position="12"/>
    </location>
</feature>
<evidence type="ECO:0000256" key="8">
    <source>
        <dbReference type="ARBA" id="ARBA00023128"/>
    </source>
</evidence>
<dbReference type="FunCoup" id="A0A0C3DDI9">
    <property type="interactions" value="231"/>
</dbReference>
<dbReference type="GO" id="GO:0046872">
    <property type="term" value="F:metal ion binding"/>
    <property type="evidence" value="ECO:0007669"/>
    <property type="project" value="UniProtKB-KW"/>
</dbReference>
<comment type="subcellular location">
    <subcellularLocation>
        <location evidence="2">Mitochondrion</location>
    </subcellularLocation>
</comment>
<dbReference type="InParanoid" id="A0A0C3DDI9"/>
<name>A0A0C3DDI9_9AGAM</name>
<dbReference type="InterPro" id="IPR003000">
    <property type="entry name" value="Sirtuin"/>
</dbReference>
<evidence type="ECO:0000259" key="11">
    <source>
        <dbReference type="PROSITE" id="PS50305"/>
    </source>
</evidence>
<feature type="compositionally biased region" description="Basic and acidic residues" evidence="10">
    <location>
        <begin position="276"/>
        <end position="303"/>
    </location>
</feature>
<dbReference type="GO" id="GO:0070403">
    <property type="term" value="F:NAD+ binding"/>
    <property type="evidence" value="ECO:0007669"/>
    <property type="project" value="InterPro"/>
</dbReference>
<reference evidence="13" key="2">
    <citation type="submission" date="2015-01" db="EMBL/GenBank/DDBJ databases">
        <title>Evolutionary Origins and Diversification of the Mycorrhizal Mutualists.</title>
        <authorList>
            <consortium name="DOE Joint Genome Institute"/>
            <consortium name="Mycorrhizal Genomics Consortium"/>
            <person name="Kohler A."/>
            <person name="Kuo A."/>
            <person name="Nagy L.G."/>
            <person name="Floudas D."/>
            <person name="Copeland A."/>
            <person name="Barry K.W."/>
            <person name="Cichocki N."/>
            <person name="Veneault-Fourrey C."/>
            <person name="LaButti K."/>
            <person name="Lindquist E.A."/>
            <person name="Lipzen A."/>
            <person name="Lundell T."/>
            <person name="Morin E."/>
            <person name="Murat C."/>
            <person name="Riley R."/>
            <person name="Ohm R."/>
            <person name="Sun H."/>
            <person name="Tunlid A."/>
            <person name="Henrissat B."/>
            <person name="Grigoriev I.V."/>
            <person name="Hibbett D.S."/>
            <person name="Martin F."/>
        </authorList>
    </citation>
    <scope>NUCLEOTIDE SEQUENCE [LARGE SCALE GENOMIC DNA]</scope>
    <source>
        <strain evidence="13">Foug A</strain>
    </source>
</reference>
<protein>
    <recommendedName>
        <fullName evidence="11">Deacetylase sirtuin-type domain-containing protein</fullName>
    </recommendedName>
</protein>
<gene>
    <name evidence="12" type="ORF">SCLCIDRAFT_1221962</name>
</gene>
<keyword evidence="13" id="KW-1185">Reference proteome</keyword>
<dbReference type="Proteomes" id="UP000053989">
    <property type="component" value="Unassembled WGS sequence"/>
</dbReference>
<reference evidence="12 13" key="1">
    <citation type="submission" date="2014-04" db="EMBL/GenBank/DDBJ databases">
        <authorList>
            <consortium name="DOE Joint Genome Institute"/>
            <person name="Kuo A."/>
            <person name="Kohler A."/>
            <person name="Nagy L.G."/>
            <person name="Floudas D."/>
            <person name="Copeland A."/>
            <person name="Barry K.W."/>
            <person name="Cichocki N."/>
            <person name="Veneault-Fourrey C."/>
            <person name="LaButti K."/>
            <person name="Lindquist E.A."/>
            <person name="Lipzen A."/>
            <person name="Lundell T."/>
            <person name="Morin E."/>
            <person name="Murat C."/>
            <person name="Sun H."/>
            <person name="Tunlid A."/>
            <person name="Henrissat B."/>
            <person name="Grigoriev I.V."/>
            <person name="Hibbett D.S."/>
            <person name="Martin F."/>
            <person name="Nordberg H.P."/>
            <person name="Cantor M.N."/>
            <person name="Hua S.X."/>
        </authorList>
    </citation>
    <scope>NUCLEOTIDE SEQUENCE [LARGE SCALE GENOMIC DNA]</scope>
    <source>
        <strain evidence="12 13">Foug A</strain>
    </source>
</reference>
<feature type="binding site" evidence="9">
    <location>
        <position position="164"/>
    </location>
    <ligand>
        <name>Zn(2+)</name>
        <dbReference type="ChEBI" id="CHEBI:29105"/>
    </ligand>
</feature>
<dbReference type="OrthoDB" id="420264at2759"/>
<dbReference type="AlphaFoldDB" id="A0A0C3DDI9"/>
<dbReference type="InterPro" id="IPR029035">
    <property type="entry name" value="DHS-like_NAD/FAD-binding_dom"/>
</dbReference>
<evidence type="ECO:0000256" key="1">
    <source>
        <dbReference type="ARBA" id="ARBA00001947"/>
    </source>
</evidence>
<feature type="compositionally biased region" description="Basic and acidic residues" evidence="10">
    <location>
        <begin position="321"/>
        <end position="355"/>
    </location>
</feature>
<dbReference type="Gene3D" id="3.30.1600.10">
    <property type="entry name" value="SIR2/SIRT2 'Small Domain"/>
    <property type="match status" value="1"/>
</dbReference>
<organism evidence="12 13">
    <name type="scientific">Scleroderma citrinum Foug A</name>
    <dbReference type="NCBI Taxonomy" id="1036808"/>
    <lineage>
        <taxon>Eukaryota</taxon>
        <taxon>Fungi</taxon>
        <taxon>Dikarya</taxon>
        <taxon>Basidiomycota</taxon>
        <taxon>Agaricomycotina</taxon>
        <taxon>Agaricomycetes</taxon>
        <taxon>Agaricomycetidae</taxon>
        <taxon>Boletales</taxon>
        <taxon>Sclerodermatineae</taxon>
        <taxon>Sclerodermataceae</taxon>
        <taxon>Scleroderma</taxon>
    </lineage>
</organism>
<dbReference type="SUPFAM" id="SSF52467">
    <property type="entry name" value="DHS-like NAD/FAD-binding domain"/>
    <property type="match status" value="1"/>
</dbReference>
<keyword evidence="8" id="KW-0496">Mitochondrion</keyword>
<keyword evidence="6 9" id="KW-0862">Zinc</keyword>